<feature type="transmembrane region" description="Helical" evidence="3">
    <location>
        <begin position="27"/>
        <end position="55"/>
    </location>
</feature>
<dbReference type="GO" id="GO:0008028">
    <property type="term" value="F:monocarboxylic acid transmembrane transporter activity"/>
    <property type="evidence" value="ECO:0007669"/>
    <property type="project" value="TreeGrafter"/>
</dbReference>
<organism evidence="5 6">
    <name type="scientific">Acanthaster planci</name>
    <name type="common">Crown-of-thorns starfish</name>
    <dbReference type="NCBI Taxonomy" id="133434"/>
    <lineage>
        <taxon>Eukaryota</taxon>
        <taxon>Metazoa</taxon>
        <taxon>Echinodermata</taxon>
        <taxon>Eleutherozoa</taxon>
        <taxon>Asterozoa</taxon>
        <taxon>Asteroidea</taxon>
        <taxon>Valvatacea</taxon>
        <taxon>Valvatida</taxon>
        <taxon>Acanthasteridae</taxon>
        <taxon>Acanthaster</taxon>
    </lineage>
</organism>
<feature type="domain" description="Major facilitator superfamily (MFS) profile" evidence="4">
    <location>
        <begin position="26"/>
        <end position="557"/>
    </location>
</feature>
<name>A0A8B7YEC7_ACAPL</name>
<feature type="transmembrane region" description="Helical" evidence="3">
    <location>
        <begin position="152"/>
        <end position="172"/>
    </location>
</feature>
<dbReference type="InterPro" id="IPR050327">
    <property type="entry name" value="Proton-linked_MCT"/>
</dbReference>
<keyword evidence="3" id="KW-0472">Membrane</keyword>
<dbReference type="SUPFAM" id="SSF103473">
    <property type="entry name" value="MFS general substrate transporter"/>
    <property type="match status" value="1"/>
</dbReference>
<sequence>MAAVNYNAPCPTRTAEPPEPQDGGRAWLVLAGTFFSQALVYGYYGSVAVYVTVWMDFFDSSATESSLIVSLSSFFVGFLSVIAGVLITRFSVRSVWMIGGVLASLGLLISALATSTVYLTLSMSLVTALGFSMCANCSFVALSMYFKKRLTLAIGIVSSGFAVGQIALTPMLDYLIDQYGWRGSMVITAGILLHATACGALVRPVTSKAGKRTLKRQLNSRTKSADEDVTNFGSTSPKVNEEGDSFTDPQLRTTGDVAETASRELSFDDVGRVCFDDQEILWQKNDDDDKKITPKPKSSVGVAEFTAKANDATHGPCFLEDSSATVSPKTNGEISTTSQTDSSLPPVGRWRVYLSRFRTFMMESYGLSRLFRNPSFVLTIPIGIAHGCGWASVVFHLDVRAESVGLKPTDGATLLTLMGVGSFVGSVSHGWFVDKGYISPISAYIFAILGNAMTSFILPPLVTFGPMAAISVLFGVALGVSEPLIYVILQILVQPSEVAGATSLFLVCWGTGEILGATVAGWIYDTLESYNVSYFISGSAFTFAAALATVIYFLEKRKTKGQKGKADDVHIEARCTSPTTVDKSADPRDWNADNGIVNSVYNGPNNIDAIQQDQSLN</sequence>
<evidence type="ECO:0000256" key="3">
    <source>
        <dbReference type="SAM" id="Phobius"/>
    </source>
</evidence>
<feature type="compositionally biased region" description="Polar residues" evidence="2">
    <location>
        <begin position="322"/>
        <end position="342"/>
    </location>
</feature>
<reference evidence="6" key="1">
    <citation type="submission" date="2025-08" db="UniProtKB">
        <authorList>
            <consortium name="RefSeq"/>
        </authorList>
    </citation>
    <scope>IDENTIFICATION</scope>
</reference>
<dbReference type="RefSeq" id="XP_022089976.1">
    <property type="nucleotide sequence ID" value="XM_022234284.1"/>
</dbReference>
<keyword evidence="3" id="KW-1133">Transmembrane helix</keyword>
<dbReference type="InterPro" id="IPR036259">
    <property type="entry name" value="MFS_trans_sf"/>
</dbReference>
<dbReference type="PANTHER" id="PTHR11360:SF284">
    <property type="entry name" value="EG:103B4.3 PROTEIN-RELATED"/>
    <property type="match status" value="1"/>
</dbReference>
<keyword evidence="3" id="KW-0812">Transmembrane</keyword>
<feature type="transmembrane region" description="Helical" evidence="3">
    <location>
        <begin position="412"/>
        <end position="432"/>
    </location>
</feature>
<feature type="transmembrane region" description="Helical" evidence="3">
    <location>
        <begin position="444"/>
        <end position="462"/>
    </location>
</feature>
<evidence type="ECO:0000313" key="5">
    <source>
        <dbReference type="Proteomes" id="UP000694845"/>
    </source>
</evidence>
<evidence type="ECO:0000259" key="4">
    <source>
        <dbReference type="PROSITE" id="PS50850"/>
    </source>
</evidence>
<feature type="region of interest" description="Disordered" evidence="2">
    <location>
        <begin position="1"/>
        <end position="20"/>
    </location>
</feature>
<feature type="transmembrane region" description="Helical" evidence="3">
    <location>
        <begin position="95"/>
        <end position="119"/>
    </location>
</feature>
<feature type="transmembrane region" description="Helical" evidence="3">
    <location>
        <begin position="67"/>
        <end position="88"/>
    </location>
</feature>
<dbReference type="AlphaFoldDB" id="A0A8B7YEC7"/>
<dbReference type="PROSITE" id="PS50850">
    <property type="entry name" value="MFS"/>
    <property type="match status" value="1"/>
</dbReference>
<keyword evidence="5" id="KW-1185">Reference proteome</keyword>
<dbReference type="OMA" id="VIRFARV"/>
<dbReference type="Gene3D" id="1.20.1250.20">
    <property type="entry name" value="MFS general substrate transporter like domains"/>
    <property type="match status" value="2"/>
</dbReference>
<feature type="region of interest" description="Disordered" evidence="2">
    <location>
        <begin position="219"/>
        <end position="252"/>
    </location>
</feature>
<accession>A0A8B7YEC7</accession>
<protein>
    <submittedName>
        <fullName evidence="6">Monocarboxylate transporter 12-like isoform X1</fullName>
    </submittedName>
</protein>
<dbReference type="OrthoDB" id="2213137at2759"/>
<feature type="transmembrane region" description="Helical" evidence="3">
    <location>
        <begin position="376"/>
        <end position="397"/>
    </location>
</feature>
<comment type="subcellular location">
    <subcellularLocation>
        <location evidence="1">Membrane</location>
        <topology evidence="1">Multi-pass membrane protein</topology>
    </subcellularLocation>
</comment>
<dbReference type="GO" id="GO:0016020">
    <property type="term" value="C:membrane"/>
    <property type="evidence" value="ECO:0007669"/>
    <property type="project" value="UniProtKB-SubCell"/>
</dbReference>
<evidence type="ECO:0000256" key="2">
    <source>
        <dbReference type="SAM" id="MobiDB-lite"/>
    </source>
</evidence>
<feature type="transmembrane region" description="Helical" evidence="3">
    <location>
        <begin position="530"/>
        <end position="554"/>
    </location>
</feature>
<feature type="transmembrane region" description="Helical" evidence="3">
    <location>
        <begin position="125"/>
        <end position="145"/>
    </location>
</feature>
<gene>
    <name evidence="6" type="primary">LOC110978933</name>
</gene>
<feature type="transmembrane region" description="Helical" evidence="3">
    <location>
        <begin position="504"/>
        <end position="524"/>
    </location>
</feature>
<evidence type="ECO:0000313" key="6">
    <source>
        <dbReference type="RefSeq" id="XP_022089976.1"/>
    </source>
</evidence>
<feature type="region of interest" description="Disordered" evidence="2">
    <location>
        <begin position="321"/>
        <end position="342"/>
    </location>
</feature>
<dbReference type="InterPro" id="IPR020846">
    <property type="entry name" value="MFS_dom"/>
</dbReference>
<dbReference type="KEGG" id="aplc:110978933"/>
<feature type="transmembrane region" description="Helical" evidence="3">
    <location>
        <begin position="184"/>
        <end position="206"/>
    </location>
</feature>
<dbReference type="Proteomes" id="UP000694845">
    <property type="component" value="Unplaced"/>
</dbReference>
<dbReference type="PANTHER" id="PTHR11360">
    <property type="entry name" value="MONOCARBOXYLATE TRANSPORTER"/>
    <property type="match status" value="1"/>
</dbReference>
<proteinExistence type="predicted"/>
<dbReference type="InterPro" id="IPR011701">
    <property type="entry name" value="MFS"/>
</dbReference>
<dbReference type="Pfam" id="PF07690">
    <property type="entry name" value="MFS_1"/>
    <property type="match status" value="1"/>
</dbReference>
<dbReference type="GeneID" id="110978933"/>
<evidence type="ECO:0000256" key="1">
    <source>
        <dbReference type="ARBA" id="ARBA00004141"/>
    </source>
</evidence>
<feature type="transmembrane region" description="Helical" evidence="3">
    <location>
        <begin position="468"/>
        <end position="492"/>
    </location>
</feature>